<dbReference type="HOGENOM" id="CLU_046577_0_0_1"/>
<dbReference type="InParanoid" id="Q5AYG0"/>
<keyword evidence="3" id="KW-1185">Reference proteome</keyword>
<dbReference type="OrthoDB" id="5365129at2759"/>
<dbReference type="eggNOG" id="ENOG502SNA7">
    <property type="taxonomic scope" value="Eukaryota"/>
</dbReference>
<evidence type="ECO:0000313" key="3">
    <source>
        <dbReference type="Proteomes" id="UP000000560"/>
    </source>
</evidence>
<dbReference type="AlphaFoldDB" id="Q5AYG0"/>
<feature type="transmembrane region" description="Helical" evidence="1">
    <location>
        <begin position="6"/>
        <end position="24"/>
    </location>
</feature>
<protein>
    <submittedName>
        <fullName evidence="2">Uncharacterized protein</fullName>
    </submittedName>
</protein>
<keyword evidence="1" id="KW-1133">Transmembrane helix</keyword>
<name>Q5AYG0_EMENI</name>
<keyword evidence="1" id="KW-0472">Membrane</keyword>
<reference evidence="3" key="1">
    <citation type="journal article" date="2005" name="Nature">
        <title>Sequencing of Aspergillus nidulans and comparative analysis with A. fumigatus and A. oryzae.</title>
        <authorList>
            <person name="Galagan J.E."/>
            <person name="Calvo S.E."/>
            <person name="Cuomo C."/>
            <person name="Ma L.J."/>
            <person name="Wortman J.R."/>
            <person name="Batzoglou S."/>
            <person name="Lee S.I."/>
            <person name="Basturkmen M."/>
            <person name="Spevak C.C."/>
            <person name="Clutterbuck J."/>
            <person name="Kapitonov V."/>
            <person name="Jurka J."/>
            <person name="Scazzocchio C."/>
            <person name="Farman M."/>
            <person name="Butler J."/>
            <person name="Purcell S."/>
            <person name="Harris S."/>
            <person name="Braus G.H."/>
            <person name="Draht O."/>
            <person name="Busch S."/>
            <person name="D'Enfert C."/>
            <person name="Bouchier C."/>
            <person name="Goldman G.H."/>
            <person name="Bell-Pedersen D."/>
            <person name="Griffiths-Jones S."/>
            <person name="Doonan J.H."/>
            <person name="Yu J."/>
            <person name="Vienken K."/>
            <person name="Pain A."/>
            <person name="Freitag M."/>
            <person name="Selker E.U."/>
            <person name="Archer D.B."/>
            <person name="Penalva M.A."/>
            <person name="Oakley B.R."/>
            <person name="Momany M."/>
            <person name="Tanaka T."/>
            <person name="Kumagai T."/>
            <person name="Asai K."/>
            <person name="Machida M."/>
            <person name="Nierman W.C."/>
            <person name="Denning D.W."/>
            <person name="Caddick M."/>
            <person name="Hynes M."/>
            <person name="Paoletti M."/>
            <person name="Fischer R."/>
            <person name="Miller B."/>
            <person name="Dyer P."/>
            <person name="Sachs M.S."/>
            <person name="Osmani S.A."/>
            <person name="Birren B.W."/>
        </authorList>
    </citation>
    <scope>NUCLEOTIDE SEQUENCE [LARGE SCALE GENOMIC DNA]</scope>
    <source>
        <strain evidence="3">FGSC A4 / ATCC 38163 / CBS 112.46 / NRRL 194 / M139</strain>
    </source>
</reference>
<evidence type="ECO:0000313" key="2">
    <source>
        <dbReference type="EMBL" id="CBF71217.1"/>
    </source>
</evidence>
<accession>C8V1F9</accession>
<reference evidence="3" key="2">
    <citation type="journal article" date="2009" name="Fungal Genet. Biol.">
        <title>The 2008 update of the Aspergillus nidulans genome annotation: a community effort.</title>
        <authorList>
            <person name="Wortman J.R."/>
            <person name="Gilsenan J.M."/>
            <person name="Joardar V."/>
            <person name="Deegan J."/>
            <person name="Clutterbuck J."/>
            <person name="Andersen M.R."/>
            <person name="Archer D."/>
            <person name="Bencina M."/>
            <person name="Braus G."/>
            <person name="Coutinho P."/>
            <person name="von Dohren H."/>
            <person name="Doonan J."/>
            <person name="Driessen A.J."/>
            <person name="Durek P."/>
            <person name="Espeso E."/>
            <person name="Fekete E."/>
            <person name="Flipphi M."/>
            <person name="Estrada C.G."/>
            <person name="Geysens S."/>
            <person name="Goldman G."/>
            <person name="de Groot P.W."/>
            <person name="Hansen K."/>
            <person name="Harris S.D."/>
            <person name="Heinekamp T."/>
            <person name="Helmstaedt K."/>
            <person name="Henrissat B."/>
            <person name="Hofmann G."/>
            <person name="Homan T."/>
            <person name="Horio T."/>
            <person name="Horiuchi H."/>
            <person name="James S."/>
            <person name="Jones M."/>
            <person name="Karaffa L."/>
            <person name="Karanyi Z."/>
            <person name="Kato M."/>
            <person name="Keller N."/>
            <person name="Kelly D.E."/>
            <person name="Kiel J.A."/>
            <person name="Kim J.M."/>
            <person name="van der Klei I.J."/>
            <person name="Klis F.M."/>
            <person name="Kovalchuk A."/>
            <person name="Krasevec N."/>
            <person name="Kubicek C.P."/>
            <person name="Liu B."/>
            <person name="Maccabe A."/>
            <person name="Meyer V."/>
            <person name="Mirabito P."/>
            <person name="Miskei M."/>
            <person name="Mos M."/>
            <person name="Mullins J."/>
            <person name="Nelson D.R."/>
            <person name="Nielsen J."/>
            <person name="Oakley B.R."/>
            <person name="Osmani S.A."/>
            <person name="Pakula T."/>
            <person name="Paszewski A."/>
            <person name="Paulsen I."/>
            <person name="Pilsyk S."/>
            <person name="Pocsi I."/>
            <person name="Punt P.J."/>
            <person name="Ram A.F."/>
            <person name="Ren Q."/>
            <person name="Robellet X."/>
            <person name="Robson G."/>
            <person name="Seiboth B."/>
            <person name="van Solingen P."/>
            <person name="Specht T."/>
            <person name="Sun J."/>
            <person name="Taheri-Talesh N."/>
            <person name="Takeshita N."/>
            <person name="Ussery D."/>
            <person name="vanKuyk P.A."/>
            <person name="Visser H."/>
            <person name="van de Vondervoort P.J."/>
            <person name="de Vries R.P."/>
            <person name="Walton J."/>
            <person name="Xiang X."/>
            <person name="Xiong Y."/>
            <person name="Zeng A.P."/>
            <person name="Brandt B.W."/>
            <person name="Cornell M.J."/>
            <person name="van den Hondel C.A."/>
            <person name="Visser J."/>
            <person name="Oliver S.G."/>
            <person name="Turner G."/>
        </authorList>
    </citation>
    <scope>GENOME REANNOTATION</scope>
    <source>
        <strain evidence="3">FGSC A4 / ATCC 38163 / CBS 112.46 / NRRL 194 / M139</strain>
    </source>
</reference>
<dbReference type="OMA" id="CFWIDGP"/>
<dbReference type="VEuPathDB" id="FungiDB:AN6670"/>
<gene>
    <name evidence="2" type="ORF">ANIA_06670</name>
</gene>
<dbReference type="GeneID" id="2870457"/>
<dbReference type="KEGG" id="ani:ANIA_06670"/>
<accession>Q5AYG0</accession>
<dbReference type="EMBL" id="BN001301">
    <property type="protein sequence ID" value="CBF71217.1"/>
    <property type="molecule type" value="Genomic_DNA"/>
</dbReference>
<organism evidence="2 3">
    <name type="scientific">Emericella nidulans (strain FGSC A4 / ATCC 38163 / CBS 112.46 / NRRL 194 / M139)</name>
    <name type="common">Aspergillus nidulans</name>
    <dbReference type="NCBI Taxonomy" id="227321"/>
    <lineage>
        <taxon>Eukaryota</taxon>
        <taxon>Fungi</taxon>
        <taxon>Dikarya</taxon>
        <taxon>Ascomycota</taxon>
        <taxon>Pezizomycotina</taxon>
        <taxon>Eurotiomycetes</taxon>
        <taxon>Eurotiomycetidae</taxon>
        <taxon>Eurotiales</taxon>
        <taxon>Aspergillaceae</taxon>
        <taxon>Aspergillus</taxon>
        <taxon>Aspergillus subgen. Nidulantes</taxon>
    </lineage>
</organism>
<keyword evidence="1" id="KW-0812">Transmembrane</keyword>
<proteinExistence type="predicted"/>
<sequence length="345" mass="37855">MPGPDTVFNAIGLGLMGISMIPLADSFFPKVEPKYSTLRVAAGLFEPGDSSASTGGSVPGVALFDADSNRVGFQSGKGHGKIEEGNYKDILIAPIKSQNTITPEYLSVVSCGAAWYHSNLAIKVNDETYKPSWFWIRGPRENTGRPTNNFPMGIGLRIIDFDGNEARQAQYVEHPETLCTTCLPIFDPPLKNEYGRGDTDFERLHTQGKVMCEPSANDIDPFPMAEQIRKLQKWPPGRLSTPTYGTKRRSLADAVAAGSCTHTDDLIESSHPSTRLQSCAMIPMPSARTLFRTPLCGANVKEGCFDVETKQVRRQDLADQRGETVTVHTKIAATPVRAYKTVKWD</sequence>
<dbReference type="Proteomes" id="UP000000560">
    <property type="component" value="Chromosome I"/>
</dbReference>
<dbReference type="RefSeq" id="XP_664274.1">
    <property type="nucleotide sequence ID" value="XM_659182.1"/>
</dbReference>
<evidence type="ECO:0000256" key="1">
    <source>
        <dbReference type="SAM" id="Phobius"/>
    </source>
</evidence>